<accession>A0A0F4KQF1</accession>
<dbReference type="PROSITE" id="PS00178">
    <property type="entry name" value="AA_TRNA_LIGASE_I"/>
    <property type="match status" value="1"/>
</dbReference>
<keyword evidence="8 14" id="KW-0862">Zinc</keyword>
<feature type="region of interest" description="Disordered" evidence="15">
    <location>
        <begin position="1"/>
        <end position="26"/>
    </location>
</feature>
<dbReference type="PRINTS" id="PR00984">
    <property type="entry name" value="TRNASYNTHILE"/>
</dbReference>
<feature type="binding site" evidence="14">
    <location>
        <position position="552"/>
    </location>
    <ligand>
        <name>L-isoleucyl-5'-AMP</name>
        <dbReference type="ChEBI" id="CHEBI:178002"/>
    </ligand>
</feature>
<evidence type="ECO:0000256" key="6">
    <source>
        <dbReference type="ARBA" id="ARBA00022723"/>
    </source>
</evidence>
<feature type="short sequence motif" description="'HIGH' region" evidence="14">
    <location>
        <begin position="57"/>
        <end position="67"/>
    </location>
</feature>
<evidence type="ECO:0000256" key="15">
    <source>
        <dbReference type="SAM" id="MobiDB-lite"/>
    </source>
</evidence>
<evidence type="ECO:0000313" key="19">
    <source>
        <dbReference type="EMBL" id="KJY48620.1"/>
    </source>
</evidence>
<dbReference type="InterPro" id="IPR009008">
    <property type="entry name" value="Val/Leu/Ile-tRNA-synth_edit"/>
</dbReference>
<evidence type="ECO:0000256" key="9">
    <source>
        <dbReference type="ARBA" id="ARBA00022840"/>
    </source>
</evidence>
<comment type="function">
    <text evidence="12 14">Catalyzes the attachment of isoleucine to tRNA(Ile). As IleRS can inadvertently accommodate and process structurally similar amino acids such as valine, to avoid such errors it has two additional distinct tRNA(Ile)-dependent editing activities. One activity is designated as 'pretransfer' editing and involves the hydrolysis of activated Val-AMP. The other activity is designated 'posttransfer' editing and involves deacylation of mischarged Val-tRNA(Ile).</text>
</comment>
<dbReference type="HAMAP" id="MF_02002">
    <property type="entry name" value="Ile_tRNA_synth_type1"/>
    <property type="match status" value="1"/>
</dbReference>
<dbReference type="CDD" id="cd00818">
    <property type="entry name" value="IleRS_core"/>
    <property type="match status" value="1"/>
</dbReference>
<dbReference type="FunFam" id="1.10.730.20:FF:000001">
    <property type="entry name" value="Isoleucine--tRNA ligase"/>
    <property type="match status" value="1"/>
</dbReference>
<feature type="binding site" evidence="14">
    <location>
        <position position="904"/>
    </location>
    <ligand>
        <name>Zn(2+)</name>
        <dbReference type="ChEBI" id="CHEBI:29105"/>
    </ligand>
</feature>
<evidence type="ECO:0000256" key="5">
    <source>
        <dbReference type="ARBA" id="ARBA00022598"/>
    </source>
</evidence>
<feature type="domain" description="Zinc finger FPG/IleRS-type" evidence="17">
    <location>
        <begin position="881"/>
        <end position="909"/>
    </location>
</feature>
<dbReference type="Pfam" id="PF08264">
    <property type="entry name" value="Anticodon_1"/>
    <property type="match status" value="1"/>
</dbReference>
<comment type="subcellular location">
    <subcellularLocation>
        <location evidence="1 14">Cytoplasm</location>
    </subcellularLocation>
</comment>
<feature type="domain" description="Methionyl/Valyl/Leucyl/Isoleucyl-tRNA synthetase anticodon-binding" evidence="18">
    <location>
        <begin position="676"/>
        <end position="829"/>
    </location>
</feature>
<evidence type="ECO:0000259" key="17">
    <source>
        <dbReference type="Pfam" id="PF06827"/>
    </source>
</evidence>
<evidence type="ECO:0000256" key="12">
    <source>
        <dbReference type="ARBA" id="ARBA00025217"/>
    </source>
</evidence>
<dbReference type="FunFam" id="3.40.50.620:FF:000152">
    <property type="entry name" value="Isoleucine--tRNA ligase"/>
    <property type="match status" value="1"/>
</dbReference>
<dbReference type="SUPFAM" id="SSF47323">
    <property type="entry name" value="Anticodon-binding domain of a subclass of class I aminoacyl-tRNA synthetases"/>
    <property type="match status" value="1"/>
</dbReference>
<comment type="domain">
    <text evidence="14">IleRS has two distinct active sites: one for aminoacylation and one for editing. The misactivated valine is translocated from the active site to the editing site, which sterically excludes the correctly activated isoleucine. The single editing site contains two valyl binding pockets, one specific for each substrate (Val-AMP or Val-tRNA(Ile)).</text>
</comment>
<feature type="binding site" evidence="14">
    <location>
        <position position="596"/>
    </location>
    <ligand>
        <name>ATP</name>
        <dbReference type="ChEBI" id="CHEBI:30616"/>
    </ligand>
</feature>
<dbReference type="EMBL" id="JXBZ01000008">
    <property type="protein sequence ID" value="KJY48620.1"/>
    <property type="molecule type" value="Genomic_DNA"/>
</dbReference>
<evidence type="ECO:0000256" key="1">
    <source>
        <dbReference type="ARBA" id="ARBA00004496"/>
    </source>
</evidence>
<protein>
    <recommendedName>
        <fullName evidence="14">Isoleucine--tRNA ligase</fullName>
        <ecNumber evidence="14">6.1.1.5</ecNumber>
    </recommendedName>
    <alternativeName>
        <fullName evidence="14">Isoleucyl-tRNA synthetase</fullName>
        <shortName evidence="14">IleRS</shortName>
    </alternativeName>
</protein>
<dbReference type="CDD" id="cd07960">
    <property type="entry name" value="Anticodon_Ia_Ile_BEm"/>
    <property type="match status" value="1"/>
</dbReference>
<dbReference type="InterPro" id="IPR010663">
    <property type="entry name" value="Znf_FPG/IleRS"/>
</dbReference>
<evidence type="ECO:0000259" key="18">
    <source>
        <dbReference type="Pfam" id="PF08264"/>
    </source>
</evidence>
<dbReference type="RefSeq" id="WP_045922884.1">
    <property type="nucleotide sequence ID" value="NZ_JBHTHW010000008.1"/>
</dbReference>
<dbReference type="PATRIC" id="fig|1218508.4.peg.1008"/>
<evidence type="ECO:0000313" key="20">
    <source>
        <dbReference type="Proteomes" id="UP000033695"/>
    </source>
</evidence>
<dbReference type="InterPro" id="IPR009080">
    <property type="entry name" value="tRNAsynth_Ia_anticodon-bd"/>
</dbReference>
<feature type="domain" description="Aminoacyl-tRNA synthetase class Ia" evidence="16">
    <location>
        <begin position="27"/>
        <end position="631"/>
    </location>
</feature>
<dbReference type="FunFam" id="1.10.10.830:FF:000001">
    <property type="entry name" value="Isoleucine--tRNA ligase"/>
    <property type="match status" value="1"/>
</dbReference>
<dbReference type="EC" id="6.1.1.5" evidence="14"/>
<dbReference type="Pfam" id="PF06827">
    <property type="entry name" value="zf-FPG_IleRS"/>
    <property type="match status" value="1"/>
</dbReference>
<keyword evidence="20" id="KW-1185">Reference proteome</keyword>
<evidence type="ECO:0000256" key="11">
    <source>
        <dbReference type="ARBA" id="ARBA00023146"/>
    </source>
</evidence>
<gene>
    <name evidence="14 19" type="primary">ileS</name>
    <name evidence="19" type="ORF">JG29_10230</name>
</gene>
<keyword evidence="11 14" id="KW-0030">Aminoacyl-tRNA synthetase</keyword>
<evidence type="ECO:0000256" key="2">
    <source>
        <dbReference type="ARBA" id="ARBA00006887"/>
    </source>
</evidence>
<dbReference type="STRING" id="1218508.JG29_10230"/>
<comment type="subunit">
    <text evidence="3 14">Monomer.</text>
</comment>
<dbReference type="AlphaFoldDB" id="A0A0F4KQF1"/>
<dbReference type="GO" id="GO:0006428">
    <property type="term" value="P:isoleucyl-tRNA aminoacylation"/>
    <property type="evidence" value="ECO:0007669"/>
    <property type="project" value="UniProtKB-UniRule"/>
</dbReference>
<dbReference type="HOGENOM" id="CLU_001493_7_1_9"/>
<evidence type="ECO:0000256" key="4">
    <source>
        <dbReference type="ARBA" id="ARBA00022490"/>
    </source>
</evidence>
<dbReference type="InterPro" id="IPR013155">
    <property type="entry name" value="M/V/L/I-tRNA-synth_anticd-bd"/>
</dbReference>
<feature type="short sequence motif" description="'KMSKS' region" evidence="14">
    <location>
        <begin position="593"/>
        <end position="597"/>
    </location>
</feature>
<dbReference type="InterPro" id="IPR002300">
    <property type="entry name" value="aa-tRNA-synth_Ia"/>
</dbReference>
<evidence type="ECO:0000256" key="10">
    <source>
        <dbReference type="ARBA" id="ARBA00022917"/>
    </source>
</evidence>
<evidence type="ECO:0000256" key="3">
    <source>
        <dbReference type="ARBA" id="ARBA00011245"/>
    </source>
</evidence>
<dbReference type="Gene3D" id="1.10.10.830">
    <property type="entry name" value="Ile-tRNA synthetase CP2 domain-like"/>
    <property type="match status" value="1"/>
</dbReference>
<dbReference type="NCBIfam" id="TIGR00392">
    <property type="entry name" value="ileS"/>
    <property type="match status" value="1"/>
</dbReference>
<dbReference type="SUPFAM" id="SSF52374">
    <property type="entry name" value="Nucleotidylyl transferase"/>
    <property type="match status" value="1"/>
</dbReference>
<keyword evidence="6 14" id="KW-0479">Metal-binding</keyword>
<organism evidence="19 20">
    <name type="scientific">Bombilactobacillus mellis</name>
    <dbReference type="NCBI Taxonomy" id="1218508"/>
    <lineage>
        <taxon>Bacteria</taxon>
        <taxon>Bacillati</taxon>
        <taxon>Bacillota</taxon>
        <taxon>Bacilli</taxon>
        <taxon>Lactobacillales</taxon>
        <taxon>Lactobacillaceae</taxon>
        <taxon>Bombilactobacillus</taxon>
    </lineage>
</organism>
<keyword evidence="4 14" id="KW-0963">Cytoplasm</keyword>
<dbReference type="GO" id="GO:0005829">
    <property type="term" value="C:cytosol"/>
    <property type="evidence" value="ECO:0007669"/>
    <property type="project" value="TreeGrafter"/>
</dbReference>
<keyword evidence="7 14" id="KW-0547">Nucleotide-binding</keyword>
<dbReference type="InterPro" id="IPR050081">
    <property type="entry name" value="Ile-tRNA_ligase"/>
</dbReference>
<dbReference type="InterPro" id="IPR014729">
    <property type="entry name" value="Rossmann-like_a/b/a_fold"/>
</dbReference>
<keyword evidence="5 14" id="KW-0436">Ligase</keyword>
<evidence type="ECO:0000256" key="13">
    <source>
        <dbReference type="ARBA" id="ARBA00048359"/>
    </source>
</evidence>
<dbReference type="InterPro" id="IPR002301">
    <property type="entry name" value="Ile-tRNA-ligase"/>
</dbReference>
<comment type="similarity">
    <text evidence="2 14">Belongs to the class-I aminoacyl-tRNA synthetase family. IleS type 1 subfamily.</text>
</comment>
<evidence type="ECO:0000259" key="16">
    <source>
        <dbReference type="Pfam" id="PF00133"/>
    </source>
</evidence>
<dbReference type="InterPro" id="IPR033708">
    <property type="entry name" value="Anticodon_Ile_BEm"/>
</dbReference>
<dbReference type="SUPFAM" id="SSF50677">
    <property type="entry name" value="ValRS/IleRS/LeuRS editing domain"/>
    <property type="match status" value="1"/>
</dbReference>
<dbReference type="GO" id="GO:0000049">
    <property type="term" value="F:tRNA binding"/>
    <property type="evidence" value="ECO:0007669"/>
    <property type="project" value="InterPro"/>
</dbReference>
<dbReference type="Pfam" id="PF00133">
    <property type="entry name" value="tRNA-synt_1"/>
    <property type="match status" value="1"/>
</dbReference>
<dbReference type="GO" id="GO:0004822">
    <property type="term" value="F:isoleucine-tRNA ligase activity"/>
    <property type="evidence" value="ECO:0007669"/>
    <property type="project" value="UniProtKB-UniRule"/>
</dbReference>
<sequence>MRIKDTLNVGKTAFPMRGNLPKKEPEWQQEWDDQQIYQRRQALNKDLPTFILHDGPPYANGNIHMGHALNKVTKDIIIRSKSMLGYRAPYVPGWDTHGLPIEQELTKQGIKRKEMSTVDYRKLCYDYAMNEVEKQKKDFKRLGVSGDWEHPYLTLLPKYEAEEIKVFAKMVDRGLIYRGKKPVYWSPSSESTLAEAEVEYKDIKSPSLYVAFPVRDGKGLIDNDAYFVIWTTTPWTLPANEAICVNPNFDYSLLQVNDKKYVVASERIDYLAQVFGWENWQVLKTFKGREMEYMVAKHPFYDRDSLLILGNHVTLDDGTGLVHTAPGLGNDDFNVGQKYGLEVLSPVDDHGYLTKEAPGFDGLFYEDANKKVTATLTDKGLMMKLDFFVHSYPHDWRTKKPVIFRSTPQWFASIDPIREDILEQINEVKFKPAWGKTRLYNMIRDRGDWVISRQRVWGVPMPIFYAEDGTPIMTQETILHVADLFAQYGSNIWFEKSAKELLPEGFSHPGSPHGQFTKETDILDVWFDSGSSHQYTLRTRDDLSFPSDMYLEGSDQYRGWFNSSLITSVAVNGVAPYRQILSQGFILDGKGHKMSKSLGNVIVPGDIERQFGAEIIRLWVSSVDTSSDVPVSVETFKQVSETYRKIRNTLRFMLANTTDFDPQTNGVAFDDLRSVDQYLMVKLDQLTATVEKAYEDFDFPTVYKHVVSFLANDMSAFYLDFAKDVIYIDAPDSLSRRQMQTVMYSATVAIAKLLTPILPHTMEQVWQQLKESEDFVQLTFMPKVHNYPQAAEILQQWQSFMHFRDEVLKSLEQARDQKVIGKSLEAAVTIYPQAQLKQLLDSLNANVGQLLIVSQFKVSETKLASADEYDDVQVQVTAAPGQVCQRCWMTKEDVGQDADLPNLCVRCAQIIRNHYPEALSEGLEK</sequence>
<evidence type="ECO:0000256" key="7">
    <source>
        <dbReference type="ARBA" id="ARBA00022741"/>
    </source>
</evidence>
<dbReference type="GO" id="GO:0008270">
    <property type="term" value="F:zinc ion binding"/>
    <property type="evidence" value="ECO:0007669"/>
    <property type="project" value="UniProtKB-UniRule"/>
</dbReference>
<feature type="binding site" evidence="14">
    <location>
        <position position="884"/>
    </location>
    <ligand>
        <name>Zn(2+)</name>
        <dbReference type="ChEBI" id="CHEBI:29105"/>
    </ligand>
</feature>
<name>A0A0F4KQF1_9LACO</name>
<dbReference type="Gene3D" id="3.90.740.10">
    <property type="entry name" value="Valyl/Leucyl/Isoleucyl-tRNA synthetase, editing domain"/>
    <property type="match status" value="1"/>
</dbReference>
<dbReference type="Gene3D" id="3.40.50.620">
    <property type="entry name" value="HUPs"/>
    <property type="match status" value="2"/>
</dbReference>
<dbReference type="InterPro" id="IPR001412">
    <property type="entry name" value="aa-tRNA-synth_I_CS"/>
</dbReference>
<feature type="binding site" evidence="14">
    <location>
        <position position="887"/>
    </location>
    <ligand>
        <name>Zn(2+)</name>
        <dbReference type="ChEBI" id="CHEBI:29105"/>
    </ligand>
</feature>
<dbReference type="Proteomes" id="UP000033695">
    <property type="component" value="Unassembled WGS sequence"/>
</dbReference>
<evidence type="ECO:0000256" key="14">
    <source>
        <dbReference type="HAMAP-Rule" id="MF_02002"/>
    </source>
</evidence>
<dbReference type="OrthoDB" id="9810365at2"/>
<dbReference type="FunFam" id="3.90.740.10:FF:000006">
    <property type="entry name" value="Isoleucine--tRNA ligase"/>
    <property type="match status" value="1"/>
</dbReference>
<dbReference type="Gene3D" id="1.10.730.20">
    <property type="match status" value="1"/>
</dbReference>
<proteinExistence type="inferred from homology"/>
<dbReference type="GO" id="GO:0005524">
    <property type="term" value="F:ATP binding"/>
    <property type="evidence" value="ECO:0007669"/>
    <property type="project" value="UniProtKB-UniRule"/>
</dbReference>
<dbReference type="InterPro" id="IPR023585">
    <property type="entry name" value="Ile-tRNA-ligase_type1"/>
</dbReference>
<keyword evidence="9 14" id="KW-0067">ATP-binding</keyword>
<comment type="caution">
    <text evidence="19">The sequence shown here is derived from an EMBL/GenBank/DDBJ whole genome shotgun (WGS) entry which is preliminary data.</text>
</comment>
<feature type="binding site" evidence="14">
    <location>
        <position position="907"/>
    </location>
    <ligand>
        <name>Zn(2+)</name>
        <dbReference type="ChEBI" id="CHEBI:29105"/>
    </ligand>
</feature>
<dbReference type="PANTHER" id="PTHR42765:SF1">
    <property type="entry name" value="ISOLEUCINE--TRNA LIGASE, MITOCHONDRIAL"/>
    <property type="match status" value="1"/>
</dbReference>
<keyword evidence="10 14" id="KW-0648">Protein biosynthesis</keyword>
<comment type="cofactor">
    <cofactor evidence="14">
        <name>Zn(2+)</name>
        <dbReference type="ChEBI" id="CHEBI:29105"/>
    </cofactor>
    <text evidence="14">Binds 1 zinc ion per subunit.</text>
</comment>
<dbReference type="PANTHER" id="PTHR42765">
    <property type="entry name" value="SOLEUCYL-TRNA SYNTHETASE"/>
    <property type="match status" value="1"/>
</dbReference>
<dbReference type="GO" id="GO:0002161">
    <property type="term" value="F:aminoacyl-tRNA deacylase activity"/>
    <property type="evidence" value="ECO:0007669"/>
    <property type="project" value="InterPro"/>
</dbReference>
<comment type="catalytic activity">
    <reaction evidence="13 14">
        <text>tRNA(Ile) + L-isoleucine + ATP = L-isoleucyl-tRNA(Ile) + AMP + diphosphate</text>
        <dbReference type="Rhea" id="RHEA:11060"/>
        <dbReference type="Rhea" id="RHEA-COMP:9666"/>
        <dbReference type="Rhea" id="RHEA-COMP:9695"/>
        <dbReference type="ChEBI" id="CHEBI:30616"/>
        <dbReference type="ChEBI" id="CHEBI:33019"/>
        <dbReference type="ChEBI" id="CHEBI:58045"/>
        <dbReference type="ChEBI" id="CHEBI:78442"/>
        <dbReference type="ChEBI" id="CHEBI:78528"/>
        <dbReference type="ChEBI" id="CHEBI:456215"/>
        <dbReference type="EC" id="6.1.1.5"/>
    </reaction>
</comment>
<evidence type="ECO:0000256" key="8">
    <source>
        <dbReference type="ARBA" id="ARBA00022833"/>
    </source>
</evidence>
<reference evidence="19 20" key="1">
    <citation type="submission" date="2014-12" db="EMBL/GenBank/DDBJ databases">
        <title>Comparative genomics of the lactic acid bacteria isolated from the honey bee gut.</title>
        <authorList>
            <person name="Ellegaard K.M."/>
            <person name="Tamarit D."/>
            <person name="Javelind E."/>
            <person name="Olofsson T."/>
            <person name="Andersson S.G."/>
            <person name="Vasquez A."/>
        </authorList>
    </citation>
    <scope>NUCLEOTIDE SEQUENCE [LARGE SCALE GENOMIC DNA]</scope>
    <source>
        <strain evidence="19 20">Hon2</strain>
    </source>
</reference>